<dbReference type="PROSITE" id="PS51013">
    <property type="entry name" value="PANNEXIN"/>
    <property type="match status" value="1"/>
</dbReference>
<accession>A0AA85JTX1</accession>
<reference evidence="11" key="1">
    <citation type="submission" date="2022-06" db="EMBL/GenBank/DDBJ databases">
        <authorList>
            <person name="Berger JAMES D."/>
            <person name="Berger JAMES D."/>
        </authorList>
    </citation>
    <scope>NUCLEOTIDE SEQUENCE [LARGE SCALE GENOMIC DNA]</scope>
</reference>
<feature type="compositionally biased region" description="Low complexity" evidence="10">
    <location>
        <begin position="647"/>
        <end position="663"/>
    </location>
</feature>
<feature type="compositionally biased region" description="Polar residues" evidence="10">
    <location>
        <begin position="724"/>
        <end position="738"/>
    </location>
</feature>
<evidence type="ECO:0000256" key="4">
    <source>
        <dbReference type="ARBA" id="ARBA00022692"/>
    </source>
</evidence>
<evidence type="ECO:0000256" key="3">
    <source>
        <dbReference type="ARBA" id="ARBA00022475"/>
    </source>
</evidence>
<dbReference type="GO" id="GO:0034220">
    <property type="term" value="P:monoatomic ion transmembrane transport"/>
    <property type="evidence" value="ECO:0007669"/>
    <property type="project" value="UniProtKB-KW"/>
</dbReference>
<feature type="compositionally biased region" description="Basic residues" evidence="10">
    <location>
        <begin position="606"/>
        <end position="615"/>
    </location>
</feature>
<evidence type="ECO:0000256" key="1">
    <source>
        <dbReference type="ARBA" id="ARBA00004651"/>
    </source>
</evidence>
<comment type="caution">
    <text evidence="9">Lacks conserved residue(s) required for the propagation of feature annotation.</text>
</comment>
<name>A0AA85JTX1_TRIRE</name>
<keyword evidence="3" id="KW-1003">Cell membrane</keyword>
<dbReference type="AlphaFoldDB" id="A0AA85JTX1"/>
<dbReference type="Pfam" id="PF00876">
    <property type="entry name" value="Innexin"/>
    <property type="match status" value="2"/>
</dbReference>
<evidence type="ECO:0000256" key="8">
    <source>
        <dbReference type="ARBA" id="ARBA00023303"/>
    </source>
</evidence>
<keyword evidence="5 9" id="KW-1133">Transmembrane helix</keyword>
<feature type="region of interest" description="Disordered" evidence="10">
    <location>
        <begin position="644"/>
        <end position="689"/>
    </location>
</feature>
<evidence type="ECO:0000313" key="12">
    <source>
        <dbReference type="WBParaSite" id="TREG1_46660.2"/>
    </source>
</evidence>
<dbReference type="GO" id="GO:0005921">
    <property type="term" value="C:gap junction"/>
    <property type="evidence" value="ECO:0007669"/>
    <property type="project" value="UniProtKB-UniRule"/>
</dbReference>
<evidence type="ECO:0000256" key="7">
    <source>
        <dbReference type="ARBA" id="ARBA00023136"/>
    </source>
</evidence>
<keyword evidence="11" id="KW-1185">Reference proteome</keyword>
<comment type="subcellular location">
    <subcellularLocation>
        <location evidence="1 9">Cell membrane</location>
        <topology evidence="1 9">Multi-pass membrane protein</topology>
    </subcellularLocation>
</comment>
<feature type="transmembrane region" description="Helical" evidence="9">
    <location>
        <begin position="46"/>
        <end position="71"/>
    </location>
</feature>
<evidence type="ECO:0000256" key="5">
    <source>
        <dbReference type="ARBA" id="ARBA00022989"/>
    </source>
</evidence>
<dbReference type="GO" id="GO:0005886">
    <property type="term" value="C:plasma membrane"/>
    <property type="evidence" value="ECO:0007669"/>
    <property type="project" value="UniProtKB-SubCell"/>
</dbReference>
<gene>
    <name evidence="9" type="primary">inx</name>
</gene>
<keyword evidence="4 9" id="KW-0812">Transmembrane</keyword>
<evidence type="ECO:0000256" key="9">
    <source>
        <dbReference type="RuleBase" id="RU010713"/>
    </source>
</evidence>
<sequence>MSQTNFMPGGYIDTNGQRVLQPYSIFPTFPKTKAGELPGDGRLISYYQWAPILLAVQSFLFYLPCLVWRLFASQSGFQVKRIMQFASEAAQAAPAEADAPCQLQNQSAPADQAIQGRKRTSANLVNTSGFSNPSTVPSFSATKSVRTLARYLDMCFMRQRELRRAILFTPNFRPEKNVSSFPLKSVQDRCEFYLPETESGVFKQEHTQSKRVRSVCSGKVVSEQATEIYEEGQYSESQQSQKPSKTFCFQIFRFICAICKRRQSKSSYCRYSDTQSKISPQTCVSHGSYRGSTPNSYYPNQKSFVDTSQIGNEMLIDETLPASGSFCSCWKTFPKKNSSTAHTTHVPPCKYQGNFLVRLYMLVKFLYLFNIIGQILLLEFYTGVEYNFYGIRVLYDLARGRQWEESGHFPRVTFCDFEAKKLAQSHYYTLQCVLPINMFLEKIYIFLWLWFFMVGIVTFCSIIIWIRRMGTKTVRFVWIQQQLITIRQYNKDTKGFAQFVDNHLGPDGVFLLRLIAQNYGDLVAGDTVGELWVAYWQRRSTSSSDHRRTESNSRVAPSSIATLNKFDRPASPDIYARNPSARNQPYGTYQMPIALTRGQIESKSSKQTKKEKSRRNAVASGFPTAMLATEMVHPVDRFGVPLITATRKPPSVPSRSSSRYSQRSRSRERSESPPPIPQRSPGCENYSFSDRQSLRDFSHQSENSSIIYPISPAGLEEGERVENQSDGVAETQQLTEPQETFEYEDPQGNIYSENLDNGCTDDVQNDDNIV</sequence>
<evidence type="ECO:0000256" key="6">
    <source>
        <dbReference type="ARBA" id="ARBA00023065"/>
    </source>
</evidence>
<dbReference type="GO" id="GO:0005243">
    <property type="term" value="F:gap junction channel activity"/>
    <property type="evidence" value="ECO:0007669"/>
    <property type="project" value="TreeGrafter"/>
</dbReference>
<proteinExistence type="inferred from homology"/>
<reference evidence="12" key="2">
    <citation type="submission" date="2023-11" db="UniProtKB">
        <authorList>
            <consortium name="WormBaseParasite"/>
        </authorList>
    </citation>
    <scope>IDENTIFICATION</scope>
</reference>
<dbReference type="Proteomes" id="UP000050795">
    <property type="component" value="Unassembled WGS sequence"/>
</dbReference>
<dbReference type="PANTHER" id="PTHR11893">
    <property type="entry name" value="INNEXIN"/>
    <property type="match status" value="1"/>
</dbReference>
<keyword evidence="6 9" id="KW-0406">Ion transport</keyword>
<feature type="region of interest" description="Disordered" evidence="10">
    <location>
        <begin position="718"/>
        <end position="770"/>
    </location>
</feature>
<evidence type="ECO:0000256" key="10">
    <source>
        <dbReference type="SAM" id="MobiDB-lite"/>
    </source>
</evidence>
<feature type="transmembrane region" description="Helical" evidence="9">
    <location>
        <begin position="365"/>
        <end position="384"/>
    </location>
</feature>
<keyword evidence="8 9" id="KW-0407">Ion channel</keyword>
<evidence type="ECO:0000256" key="2">
    <source>
        <dbReference type="ARBA" id="ARBA00022448"/>
    </source>
</evidence>
<dbReference type="PANTHER" id="PTHR11893:SF36">
    <property type="entry name" value="INNEXIN-5"/>
    <property type="match status" value="1"/>
</dbReference>
<keyword evidence="7 9" id="KW-0472">Membrane</keyword>
<evidence type="ECO:0000313" key="11">
    <source>
        <dbReference type="Proteomes" id="UP000050795"/>
    </source>
</evidence>
<keyword evidence="2 9" id="KW-0813">Transport</keyword>
<protein>
    <recommendedName>
        <fullName evidence="9">Innexin</fullName>
    </recommendedName>
</protein>
<feature type="transmembrane region" description="Helical" evidence="9">
    <location>
        <begin position="443"/>
        <end position="466"/>
    </location>
</feature>
<feature type="region of interest" description="Disordered" evidence="10">
    <location>
        <begin position="595"/>
        <end position="621"/>
    </location>
</feature>
<comment type="function">
    <text evidence="9">Structural component of the gap junctions.</text>
</comment>
<organism evidence="11 12">
    <name type="scientific">Trichobilharzia regenti</name>
    <name type="common">Nasal bird schistosome</name>
    <dbReference type="NCBI Taxonomy" id="157069"/>
    <lineage>
        <taxon>Eukaryota</taxon>
        <taxon>Metazoa</taxon>
        <taxon>Spiralia</taxon>
        <taxon>Lophotrochozoa</taxon>
        <taxon>Platyhelminthes</taxon>
        <taxon>Trematoda</taxon>
        <taxon>Digenea</taxon>
        <taxon>Strigeidida</taxon>
        <taxon>Schistosomatoidea</taxon>
        <taxon>Schistosomatidae</taxon>
        <taxon>Trichobilharzia</taxon>
    </lineage>
</organism>
<dbReference type="InterPro" id="IPR000990">
    <property type="entry name" value="Innexin"/>
</dbReference>
<dbReference type="WBParaSite" id="TREG1_46660.2">
    <property type="protein sequence ID" value="TREG1_46660.2"/>
    <property type="gene ID" value="TREG1_46660"/>
</dbReference>
<comment type="similarity">
    <text evidence="9">Belongs to the pannexin family.</text>
</comment>